<comment type="caution">
    <text evidence="12">The sequence shown here is derived from an EMBL/GenBank/DDBJ whole genome shotgun (WGS) entry which is preliminary data.</text>
</comment>
<evidence type="ECO:0000256" key="4">
    <source>
        <dbReference type="ARBA" id="ARBA00022692"/>
    </source>
</evidence>
<keyword evidence="10" id="KW-1015">Disulfide bond</keyword>
<evidence type="ECO:0000256" key="10">
    <source>
        <dbReference type="ARBA" id="ARBA00023157"/>
    </source>
</evidence>
<comment type="subcellular location">
    <subcellularLocation>
        <location evidence="1">Endoplasmic reticulum membrane</location>
        <topology evidence="1">Multi-pass membrane protein</topology>
    </subcellularLocation>
</comment>
<evidence type="ECO:0000256" key="1">
    <source>
        <dbReference type="ARBA" id="ARBA00004477"/>
    </source>
</evidence>
<dbReference type="GO" id="GO:0005789">
    <property type="term" value="C:endoplasmic reticulum membrane"/>
    <property type="evidence" value="ECO:0007669"/>
    <property type="project" value="UniProtKB-SubCell"/>
</dbReference>
<evidence type="ECO:0000256" key="2">
    <source>
        <dbReference type="ARBA" id="ARBA00006214"/>
    </source>
</evidence>
<evidence type="ECO:0000256" key="5">
    <source>
        <dbReference type="ARBA" id="ARBA00022719"/>
    </source>
</evidence>
<protein>
    <recommendedName>
        <fullName evidence="3">vitamin-K-epoxide reductase (warfarin-sensitive)</fullName>
        <ecNumber evidence="3">1.17.4.4</ecNumber>
    </recommendedName>
</protein>
<dbReference type="GO" id="GO:0048038">
    <property type="term" value="F:quinone binding"/>
    <property type="evidence" value="ECO:0007669"/>
    <property type="project" value="UniProtKB-KW"/>
</dbReference>
<sequence>MASTLYRWFHFVRNFRHFLCLLGIVLSVYALYVEVKKMQDKSFTAMCDINAKMSCSKVFSSKYGTGFGLVEPLFGKDSVFNIPNSIYGIAFYIFVFILGFFDGKVVAWISMVSCVLSCVGCVYLAYILYYILEDFCVVCVSTYAVNALLLILSIYHLVQLPATGKAHGD</sequence>
<evidence type="ECO:0000256" key="11">
    <source>
        <dbReference type="ARBA" id="ARBA00023284"/>
    </source>
</evidence>
<organism evidence="12 13">
    <name type="scientific">Paramuricea clavata</name>
    <name type="common">Red gorgonian</name>
    <name type="synonym">Violescent sea-whip</name>
    <dbReference type="NCBI Taxonomy" id="317549"/>
    <lineage>
        <taxon>Eukaryota</taxon>
        <taxon>Metazoa</taxon>
        <taxon>Cnidaria</taxon>
        <taxon>Anthozoa</taxon>
        <taxon>Octocorallia</taxon>
        <taxon>Malacalcyonacea</taxon>
        <taxon>Plexauridae</taxon>
        <taxon>Paramuricea</taxon>
    </lineage>
</organism>
<reference evidence="12" key="1">
    <citation type="submission" date="2020-04" db="EMBL/GenBank/DDBJ databases">
        <authorList>
            <person name="Alioto T."/>
            <person name="Alioto T."/>
            <person name="Gomez Garrido J."/>
        </authorList>
    </citation>
    <scope>NUCLEOTIDE SEQUENCE</scope>
    <source>
        <strain evidence="12">A484AB</strain>
    </source>
</reference>
<dbReference type="Proteomes" id="UP001152795">
    <property type="component" value="Unassembled WGS sequence"/>
</dbReference>
<keyword evidence="6" id="KW-0256">Endoplasmic reticulum</keyword>
<accession>A0A6S7HP25</accession>
<dbReference type="InterPro" id="IPR042406">
    <property type="entry name" value="VKORC1/VKORC1L1"/>
</dbReference>
<keyword evidence="4" id="KW-0812">Transmembrane</keyword>
<keyword evidence="11" id="KW-0676">Redox-active center</keyword>
<evidence type="ECO:0000256" key="8">
    <source>
        <dbReference type="ARBA" id="ARBA00023002"/>
    </source>
</evidence>
<evidence type="ECO:0000313" key="12">
    <source>
        <dbReference type="EMBL" id="CAB4005817.1"/>
    </source>
</evidence>
<dbReference type="InterPro" id="IPR038354">
    <property type="entry name" value="VKOR_sf"/>
</dbReference>
<gene>
    <name evidence="12" type="ORF">PACLA_8A014195</name>
</gene>
<evidence type="ECO:0000256" key="6">
    <source>
        <dbReference type="ARBA" id="ARBA00022824"/>
    </source>
</evidence>
<name>A0A6S7HP25_PARCT</name>
<dbReference type="Pfam" id="PF07884">
    <property type="entry name" value="VKOR"/>
    <property type="match status" value="1"/>
</dbReference>
<keyword evidence="7" id="KW-1133">Transmembrane helix</keyword>
<evidence type="ECO:0000256" key="3">
    <source>
        <dbReference type="ARBA" id="ARBA00012278"/>
    </source>
</evidence>
<evidence type="ECO:0000256" key="7">
    <source>
        <dbReference type="ARBA" id="ARBA00022989"/>
    </source>
</evidence>
<evidence type="ECO:0000313" key="13">
    <source>
        <dbReference type="Proteomes" id="UP001152795"/>
    </source>
</evidence>
<dbReference type="CDD" id="cd12917">
    <property type="entry name" value="VKOR_euk"/>
    <property type="match status" value="1"/>
</dbReference>
<dbReference type="FunFam" id="1.20.1440.130:FF:000001">
    <property type="entry name" value="Vitamin K epoxide reductase complex subunit 1-like 1"/>
    <property type="match status" value="1"/>
</dbReference>
<evidence type="ECO:0000256" key="9">
    <source>
        <dbReference type="ARBA" id="ARBA00023136"/>
    </source>
</evidence>
<dbReference type="EMBL" id="CACRXK020005323">
    <property type="protein sequence ID" value="CAB4005817.1"/>
    <property type="molecule type" value="Genomic_DNA"/>
</dbReference>
<dbReference type="GO" id="GO:0042373">
    <property type="term" value="P:vitamin K metabolic process"/>
    <property type="evidence" value="ECO:0007669"/>
    <property type="project" value="InterPro"/>
</dbReference>
<dbReference type="OrthoDB" id="17010at2759"/>
<dbReference type="Gene3D" id="1.20.1440.130">
    <property type="entry name" value="VKOR domain"/>
    <property type="match status" value="1"/>
</dbReference>
<keyword evidence="13" id="KW-1185">Reference proteome</keyword>
<dbReference type="PANTHER" id="PTHR14519">
    <property type="entry name" value="VITAMIN K EPOXIDE REDUCTASE COMPLEX, SUBUNIT 1"/>
    <property type="match status" value="1"/>
</dbReference>
<proteinExistence type="inferred from homology"/>
<keyword evidence="8" id="KW-0560">Oxidoreductase</keyword>
<keyword evidence="5" id="KW-0874">Quinone</keyword>
<keyword evidence="9" id="KW-0472">Membrane</keyword>
<dbReference type="GO" id="GO:0047057">
    <property type="term" value="F:vitamin-K-epoxide reductase (warfarin-sensitive) activity"/>
    <property type="evidence" value="ECO:0007669"/>
    <property type="project" value="UniProtKB-EC"/>
</dbReference>
<dbReference type="InterPro" id="IPR012932">
    <property type="entry name" value="VKOR"/>
</dbReference>
<dbReference type="EC" id="1.17.4.4" evidence="3"/>
<dbReference type="AlphaFoldDB" id="A0A6S7HP25"/>
<comment type="similarity">
    <text evidence="2">Belongs to the VKOR family.</text>
</comment>
<dbReference type="PANTHER" id="PTHR14519:SF8">
    <property type="entry name" value="VITAMIN K EPOXIDE REDUCTASE COMPLEX SUBUNIT 1"/>
    <property type="match status" value="1"/>
</dbReference>
<dbReference type="SMART" id="SM00756">
    <property type="entry name" value="VKc"/>
    <property type="match status" value="1"/>
</dbReference>